<dbReference type="Gene3D" id="3.40.190.10">
    <property type="entry name" value="Periplasmic binding protein-like II"/>
    <property type="match status" value="2"/>
</dbReference>
<feature type="binding site" evidence="5">
    <location>
        <begin position="186"/>
        <end position="188"/>
    </location>
    <ligand>
        <name>phosphate</name>
        <dbReference type="ChEBI" id="CHEBI:43474"/>
    </ligand>
</feature>
<feature type="binding site" evidence="5">
    <location>
        <begin position="51"/>
        <end position="53"/>
    </location>
    <ligand>
        <name>phosphate</name>
        <dbReference type="ChEBI" id="CHEBI:43474"/>
    </ligand>
</feature>
<dbReference type="AlphaFoldDB" id="A0A7X0P6Q9"/>
<evidence type="ECO:0000313" key="9">
    <source>
        <dbReference type="Proteomes" id="UP000565579"/>
    </source>
</evidence>
<name>A0A7X0P6Q9_9ACTN</name>
<keyword evidence="2 4" id="KW-0813">Transport</keyword>
<dbReference type="NCBIfam" id="TIGR00975">
    <property type="entry name" value="3a0107s03"/>
    <property type="match status" value="1"/>
</dbReference>
<keyword evidence="6" id="KW-0472">Membrane</keyword>
<evidence type="ECO:0000256" key="6">
    <source>
        <dbReference type="SAM" id="Phobius"/>
    </source>
</evidence>
<dbReference type="GO" id="GO:0035435">
    <property type="term" value="P:phosphate ion transmembrane transport"/>
    <property type="evidence" value="ECO:0007669"/>
    <property type="project" value="InterPro"/>
</dbReference>
<feature type="binding site" evidence="5">
    <location>
        <position position="81"/>
    </location>
    <ligand>
        <name>phosphate</name>
        <dbReference type="ChEBI" id="CHEBI:43474"/>
    </ligand>
</feature>
<accession>A0A7X0P6Q9</accession>
<sequence>MARSTWIAAVVVIVAIAVTAGAALAIGILLLSTKREHRSPQVAAAVRGSGSTAQKGAMDAWRADFERTHPGLRVTYDATGSGDGIRDFVSGRSVFAGSDVPMNPQEQAAADQRCGGRAMHLPMVIGPIALAYNLPTVPDLKLSPTTLTGIFSGRITRWNAPELAADNPGSRLPDTAIRVFHRSDDSGTTHNFLSYLKAAGRWPHQPSRRWSGATGEGVVSSSGMAQAVAHSQDSIGYVEYGFASSARLEMAKIRNAAGQFVPLTPESASKALKGARSAGRADDLVVRLDYLTEVPGAYPLILVTYEIVCANRKDPVVLTFLNYTASDAGQSYLPLYGYAALPDDLLAKVRGRLGART</sequence>
<dbReference type="Proteomes" id="UP000565579">
    <property type="component" value="Unassembled WGS sequence"/>
</dbReference>
<dbReference type="PIRSF" id="PIRSF002756">
    <property type="entry name" value="PstS"/>
    <property type="match status" value="1"/>
</dbReference>
<dbReference type="InterPro" id="IPR050962">
    <property type="entry name" value="Phosphate-bind_PstS"/>
</dbReference>
<evidence type="ECO:0000256" key="2">
    <source>
        <dbReference type="ARBA" id="ARBA00022448"/>
    </source>
</evidence>
<evidence type="ECO:0000256" key="3">
    <source>
        <dbReference type="ARBA" id="ARBA00022592"/>
    </source>
</evidence>
<evidence type="ECO:0000256" key="5">
    <source>
        <dbReference type="PIRSR" id="PIRSR002756-1"/>
    </source>
</evidence>
<protein>
    <recommendedName>
        <fullName evidence="4">Phosphate-binding protein</fullName>
    </recommendedName>
</protein>
<keyword evidence="6" id="KW-1133">Transmembrane helix</keyword>
<dbReference type="GO" id="GO:0042301">
    <property type="term" value="F:phosphate ion binding"/>
    <property type="evidence" value="ECO:0007669"/>
    <property type="project" value="InterPro"/>
</dbReference>
<dbReference type="PANTHER" id="PTHR42996:SF1">
    <property type="entry name" value="PHOSPHATE-BINDING PROTEIN PSTS"/>
    <property type="match status" value="1"/>
</dbReference>
<dbReference type="Pfam" id="PF12849">
    <property type="entry name" value="PBP_like_2"/>
    <property type="match status" value="1"/>
</dbReference>
<gene>
    <name evidence="8" type="ORF">HD593_010882</name>
</gene>
<evidence type="ECO:0000256" key="4">
    <source>
        <dbReference type="PIRNR" id="PIRNR002756"/>
    </source>
</evidence>
<proteinExistence type="inferred from homology"/>
<keyword evidence="6" id="KW-0812">Transmembrane</keyword>
<dbReference type="EMBL" id="JACHMI010000001">
    <property type="protein sequence ID" value="MBB6556087.1"/>
    <property type="molecule type" value="Genomic_DNA"/>
</dbReference>
<dbReference type="InterPro" id="IPR005673">
    <property type="entry name" value="ABC_phos-bd_PstS"/>
</dbReference>
<feature type="binding site" evidence="5">
    <location>
        <position position="99"/>
    </location>
    <ligand>
        <name>phosphate</name>
        <dbReference type="ChEBI" id="CHEBI:43474"/>
    </ligand>
</feature>
<feature type="transmembrane region" description="Helical" evidence="6">
    <location>
        <begin position="6"/>
        <end position="31"/>
    </location>
</feature>
<evidence type="ECO:0000259" key="7">
    <source>
        <dbReference type="Pfam" id="PF12849"/>
    </source>
</evidence>
<dbReference type="SUPFAM" id="SSF53850">
    <property type="entry name" value="Periplasmic binding protein-like II"/>
    <property type="match status" value="1"/>
</dbReference>
<dbReference type="CDD" id="cd13565">
    <property type="entry name" value="PBP2_PstS"/>
    <property type="match status" value="1"/>
</dbReference>
<keyword evidence="3 4" id="KW-0592">Phosphate transport</keyword>
<evidence type="ECO:0000313" key="8">
    <source>
        <dbReference type="EMBL" id="MBB6556087.1"/>
    </source>
</evidence>
<dbReference type="PANTHER" id="PTHR42996">
    <property type="entry name" value="PHOSPHATE-BINDING PROTEIN PSTS"/>
    <property type="match status" value="1"/>
</dbReference>
<evidence type="ECO:0000256" key="1">
    <source>
        <dbReference type="ARBA" id="ARBA00008725"/>
    </source>
</evidence>
<comment type="caution">
    <text evidence="8">The sequence shown here is derived from an EMBL/GenBank/DDBJ whole genome shotgun (WGS) entry which is preliminary data.</text>
</comment>
<dbReference type="InterPro" id="IPR024370">
    <property type="entry name" value="PBP_domain"/>
</dbReference>
<comment type="similarity">
    <text evidence="1 4">Belongs to the PstS family.</text>
</comment>
<dbReference type="GO" id="GO:0043190">
    <property type="term" value="C:ATP-binding cassette (ABC) transporter complex"/>
    <property type="evidence" value="ECO:0007669"/>
    <property type="project" value="InterPro"/>
</dbReference>
<reference evidence="8 9" key="1">
    <citation type="submission" date="2020-08" db="EMBL/GenBank/DDBJ databases">
        <title>Sequencing the genomes of 1000 actinobacteria strains.</title>
        <authorList>
            <person name="Klenk H.-P."/>
        </authorList>
    </citation>
    <scope>NUCLEOTIDE SEQUENCE [LARGE SCALE GENOMIC DNA]</scope>
    <source>
        <strain evidence="8 9">DSM 43768</strain>
    </source>
</reference>
<dbReference type="RefSeq" id="WP_185110573.1">
    <property type="nucleotide sequence ID" value="NZ_JACHMI010000001.1"/>
</dbReference>
<organism evidence="8 9">
    <name type="scientific">Nonomuraea rubra</name>
    <dbReference type="NCBI Taxonomy" id="46180"/>
    <lineage>
        <taxon>Bacteria</taxon>
        <taxon>Bacillati</taxon>
        <taxon>Actinomycetota</taxon>
        <taxon>Actinomycetes</taxon>
        <taxon>Streptosporangiales</taxon>
        <taxon>Streptosporangiaceae</taxon>
        <taxon>Nonomuraea</taxon>
    </lineage>
</organism>
<keyword evidence="9" id="KW-1185">Reference proteome</keyword>
<feature type="domain" description="PBP" evidence="7">
    <location>
        <begin position="39"/>
        <end position="327"/>
    </location>
</feature>